<name>A0A1Y3Y0U5_9ACTN</name>
<accession>A0A1Y3Y0U5</accession>
<organism evidence="1 2">
    <name type="scientific">[Collinsella] massiliensis</name>
    <dbReference type="NCBI Taxonomy" id="1232426"/>
    <lineage>
        <taxon>Bacteria</taxon>
        <taxon>Bacillati</taxon>
        <taxon>Actinomycetota</taxon>
        <taxon>Coriobacteriia</taxon>
        <taxon>Coriobacteriales</taxon>
        <taxon>Coriobacteriaceae</taxon>
        <taxon>Enorma</taxon>
    </lineage>
</organism>
<protein>
    <submittedName>
        <fullName evidence="1">Uncharacterized protein</fullName>
    </submittedName>
</protein>
<comment type="caution">
    <text evidence="1">The sequence shown here is derived from an EMBL/GenBank/DDBJ whole genome shotgun (WGS) entry which is preliminary data.</text>
</comment>
<gene>
    <name evidence="1" type="ORF">B5G02_07110</name>
</gene>
<sequence>MSADGTELSRAIVLPDGRAFEVTRVTSKKRLQGGWVYAIQIGEHMTSLYKDAAGWSGERWFVVMRVAREG</sequence>
<evidence type="ECO:0000313" key="2">
    <source>
        <dbReference type="Proteomes" id="UP000195781"/>
    </source>
</evidence>
<dbReference type="Proteomes" id="UP000195781">
    <property type="component" value="Unassembled WGS sequence"/>
</dbReference>
<reference evidence="2" key="1">
    <citation type="submission" date="2017-04" db="EMBL/GenBank/DDBJ databases">
        <title>Function of individual gut microbiota members based on whole genome sequencing of pure cultures obtained from chicken caecum.</title>
        <authorList>
            <person name="Medvecky M."/>
            <person name="Cejkova D."/>
            <person name="Polansky O."/>
            <person name="Karasova D."/>
            <person name="Kubasova T."/>
            <person name="Cizek A."/>
            <person name="Rychlik I."/>
        </authorList>
    </citation>
    <scope>NUCLEOTIDE SEQUENCE [LARGE SCALE GENOMIC DNA]</scope>
    <source>
        <strain evidence="2">An5</strain>
    </source>
</reference>
<dbReference type="AlphaFoldDB" id="A0A1Y3Y0U5"/>
<dbReference type="OrthoDB" id="3197084at2"/>
<proteinExistence type="predicted"/>
<evidence type="ECO:0000313" key="1">
    <source>
        <dbReference type="EMBL" id="OUN87930.1"/>
    </source>
</evidence>
<keyword evidence="2" id="KW-1185">Reference proteome</keyword>
<dbReference type="EMBL" id="NFIE01000015">
    <property type="protein sequence ID" value="OUN87930.1"/>
    <property type="molecule type" value="Genomic_DNA"/>
</dbReference>